<keyword evidence="6" id="KW-1185">Reference proteome</keyword>
<dbReference type="InterPro" id="IPR045351">
    <property type="entry name" value="DUF6531"/>
</dbReference>
<protein>
    <submittedName>
        <fullName evidence="5">RHS repeat-associated core domain-containing protein</fullName>
    </submittedName>
</protein>
<feature type="region of interest" description="Disordered" evidence="2">
    <location>
        <begin position="1"/>
        <end position="33"/>
    </location>
</feature>
<evidence type="ECO:0000313" key="5">
    <source>
        <dbReference type="EMBL" id="SIT27105.1"/>
    </source>
</evidence>
<dbReference type="InterPro" id="IPR056823">
    <property type="entry name" value="TEN-like_YD-shell"/>
</dbReference>
<dbReference type="Proteomes" id="UP000186917">
    <property type="component" value="Unassembled WGS sequence"/>
</dbReference>
<keyword evidence="1" id="KW-0677">Repeat</keyword>
<organism evidence="5 6">
    <name type="scientific">Filimonas lacunae</name>
    <dbReference type="NCBI Taxonomy" id="477680"/>
    <lineage>
        <taxon>Bacteria</taxon>
        <taxon>Pseudomonadati</taxon>
        <taxon>Bacteroidota</taxon>
        <taxon>Chitinophagia</taxon>
        <taxon>Chitinophagales</taxon>
        <taxon>Chitinophagaceae</taxon>
        <taxon>Filimonas</taxon>
    </lineage>
</organism>
<dbReference type="Pfam" id="PF20148">
    <property type="entry name" value="DUF6531"/>
    <property type="match status" value="1"/>
</dbReference>
<dbReference type="Pfam" id="PF05593">
    <property type="entry name" value="RHS_repeat"/>
    <property type="match status" value="1"/>
</dbReference>
<dbReference type="KEGG" id="fln:FLA_2497"/>
<evidence type="ECO:0000259" key="4">
    <source>
        <dbReference type="Pfam" id="PF25023"/>
    </source>
</evidence>
<dbReference type="InterPro" id="IPR050708">
    <property type="entry name" value="T6SS_VgrG/RHS"/>
</dbReference>
<dbReference type="Pfam" id="PF25023">
    <property type="entry name" value="TEN_YD-shell"/>
    <property type="match status" value="1"/>
</dbReference>
<dbReference type="RefSeq" id="WP_076380734.1">
    <property type="nucleotide sequence ID" value="NZ_AP017422.1"/>
</dbReference>
<dbReference type="PANTHER" id="PTHR32305:SF15">
    <property type="entry name" value="PROTEIN RHSA-RELATED"/>
    <property type="match status" value="1"/>
</dbReference>
<feature type="domain" description="DUF6531" evidence="3">
    <location>
        <begin position="396"/>
        <end position="470"/>
    </location>
</feature>
<name>A0A173MGD1_9BACT</name>
<dbReference type="EMBL" id="FTOR01000007">
    <property type="protein sequence ID" value="SIT27105.1"/>
    <property type="molecule type" value="Genomic_DNA"/>
</dbReference>
<accession>A0A173MGD1</accession>
<dbReference type="STRING" id="477680.SAMN05421788_107140"/>
<dbReference type="InterPro" id="IPR006530">
    <property type="entry name" value="YD"/>
</dbReference>
<evidence type="ECO:0000256" key="1">
    <source>
        <dbReference type="ARBA" id="ARBA00022737"/>
    </source>
</evidence>
<dbReference type="PANTHER" id="PTHR32305">
    <property type="match status" value="1"/>
</dbReference>
<dbReference type="OrthoDB" id="9765204at2"/>
<reference evidence="6" key="1">
    <citation type="submission" date="2017-01" db="EMBL/GenBank/DDBJ databases">
        <authorList>
            <person name="Varghese N."/>
            <person name="Submissions S."/>
        </authorList>
    </citation>
    <scope>NUCLEOTIDE SEQUENCE [LARGE SCALE GENOMIC DNA]</scope>
    <source>
        <strain evidence="6">DSM 21054</strain>
    </source>
</reference>
<gene>
    <name evidence="5" type="ORF">SAMN05421788_107140</name>
</gene>
<evidence type="ECO:0000256" key="2">
    <source>
        <dbReference type="SAM" id="MobiDB-lite"/>
    </source>
</evidence>
<evidence type="ECO:0000313" key="6">
    <source>
        <dbReference type="Proteomes" id="UP000186917"/>
    </source>
</evidence>
<sequence length="1536" mass="172476">MSFPKQSEYDKIKNAKEGSGTAGEEQTLAQKADQGLQQNAVTKFAGVADTFSGVHSTLSTGQDILTNDKASTGDKVLAVVNVAGNLAMQAMAAKQFVNNLVNKITEATLMPVMQAMAGPLKGIACLPIAKQMDPVMGIDVHFVTIPPAPAPIPMPHPYIGMIFNPKDWVAMVLLSVLPVPDEAPDAEEDPHGAAVQGAKSLAFQVAKMVISKIGNSTVKIGPVIPRAVAGTITKNFPHIPMGAGFHPAFMIAQKNHGYVFLGSLFVTGDGEPLASGPFINNDCWDIGAPALFRMTDLGRLPPMYNYVPSGFIMPIPWTRPILVNPVPTPINPLTIGERLFKFGLAKLKARKGTKNGNKNKPCSRASKALHRANEKLFGKFPGIMNKIKDVIGTHVGHPIDVAGGFLFTSYKDISFPGPIPLIWERKWYSNSDYCGPLGYGWHHSYDMALVFNEEEGMAIVRLEDGRTITFDQIPLTAADKPRYHRGEKMFLGLHEDGFYYLRTAKGRLYNFSARSFETRNQSHLLTSVANADGFAVRLHYSSKGWLQSITDTAGRLFTIDNDTQGRIVAIHAPDPNDAGKTFEIARYYYDDAGDMICYSNALQEKMLYVYQHHLLVQETWRNGQQWFFRYDGTTTGARCIETWGTDDLLHYKVKYVNSNYTLATNSLGHATHYYHQNGLVHKTVDARGGEWHNRYNEFDETEWITDPLGNQTGYRHDQWGNVVSVTRPDGQFTQIEYFTPGFPHLPSEAVDARGAKWKWLYDNRGHLVKQVNPLQGTTVFTYTDGMLESVTNGNGGVTRFSYNRQLAMQSIQDANGAVIRYEYDLLARCLQVINPKGGRKVTGYDLLGRATSILEFTGNLITLQYDGSDNIVVYRDNKGEITYNYTGLGRLSSRKEAGTVVQYQYDTENQLRRVVNEHGIAYTYVWNSVGEVMEEVSFDGMRRTYDRNLAGWVTRVNRPAKRFSEYGHDSMGRITTVTFHDGTSETYEYDNGLLYKASNHQSDVIFEHDISGNVLSAVCNGVSINNVYDMEGRRTALQSSLGADMHFELDMLDNVTRMNANGWQATLAYDVFGLESEAELPGGIQSKWQRDKNGLALNHWVGVTGLNKLPQTRKNREYRWDDNEQLRSITDSLSGIAEFDYDLRGNLIKATYGNGIVQHRNPDKVGNLFETENRTDRVYGKAGQLKNAKGWEYRYDEEGYLTEKQKGLDLWKYEWHASGMLSKVVKPDGSVVTFGYDALGRRIWKKYRNTITRWIWDGANPLHEWKEHAVTGNVLSDTHVSADGVITWVFNEDSFTPIAKLKGQKKYSIIVDHLGTPFQMYNDEGVLFWEGELDSYGRIRLEKGDAGACPFRFQGQYEDKETGLYYNRFRYYASEEGMYISQDPIRLNGGMALYGYVHDTTGWLDVLGLAKKNGDSCEVYVRHLSEKEAEAIGNAKGLVPDLKGRKAKWIYAMKEKYIPSKQKTYTHKVEFEMKEGTGKWMKEKGIDWDDADYKGEAQHPDKVIFKSSNEPGAAGVGIGLLDDFNEKIVKIKISKL</sequence>
<dbReference type="NCBIfam" id="TIGR03696">
    <property type="entry name" value="Rhs_assc_core"/>
    <property type="match status" value="1"/>
</dbReference>
<dbReference type="Gene3D" id="2.180.10.10">
    <property type="entry name" value="RHS repeat-associated core"/>
    <property type="match status" value="4"/>
</dbReference>
<proteinExistence type="predicted"/>
<feature type="domain" description="Teneurin-like YD-shell" evidence="4">
    <location>
        <begin position="1130"/>
        <end position="1383"/>
    </location>
</feature>
<feature type="compositionally biased region" description="Basic and acidic residues" evidence="2">
    <location>
        <begin position="7"/>
        <end position="16"/>
    </location>
</feature>
<dbReference type="NCBIfam" id="TIGR01643">
    <property type="entry name" value="YD_repeat_2x"/>
    <property type="match status" value="1"/>
</dbReference>
<dbReference type="InterPro" id="IPR022385">
    <property type="entry name" value="Rhs_assc_core"/>
</dbReference>
<evidence type="ECO:0000259" key="3">
    <source>
        <dbReference type="Pfam" id="PF20148"/>
    </source>
</evidence>
<dbReference type="InterPro" id="IPR031325">
    <property type="entry name" value="RHS_repeat"/>
</dbReference>